<feature type="non-terminal residue" evidence="1">
    <location>
        <position position="64"/>
    </location>
</feature>
<dbReference type="Proteomes" id="UP000789920">
    <property type="component" value="Unassembled WGS sequence"/>
</dbReference>
<accession>A0ACA9S6T3</accession>
<keyword evidence="2" id="KW-1185">Reference proteome</keyword>
<gene>
    <name evidence="1" type="ORF">RPERSI_LOCUS27045</name>
</gene>
<dbReference type="EMBL" id="CAJVQC010094277">
    <property type="protein sequence ID" value="CAG8827706.1"/>
    <property type="molecule type" value="Genomic_DNA"/>
</dbReference>
<protein>
    <submittedName>
        <fullName evidence="1">22590_t:CDS:1</fullName>
    </submittedName>
</protein>
<feature type="non-terminal residue" evidence="1">
    <location>
        <position position="1"/>
    </location>
</feature>
<organism evidence="1 2">
    <name type="scientific">Racocetra persica</name>
    <dbReference type="NCBI Taxonomy" id="160502"/>
    <lineage>
        <taxon>Eukaryota</taxon>
        <taxon>Fungi</taxon>
        <taxon>Fungi incertae sedis</taxon>
        <taxon>Mucoromycota</taxon>
        <taxon>Glomeromycotina</taxon>
        <taxon>Glomeromycetes</taxon>
        <taxon>Diversisporales</taxon>
        <taxon>Gigasporaceae</taxon>
        <taxon>Racocetra</taxon>
    </lineage>
</organism>
<sequence>YDSCRENDEILENLEITEQDIVNIDTVASGYHSEVSDIFDKDLQTLKESARKSTKCAKDTSSKT</sequence>
<evidence type="ECO:0000313" key="1">
    <source>
        <dbReference type="EMBL" id="CAG8827706.1"/>
    </source>
</evidence>
<comment type="caution">
    <text evidence="1">The sequence shown here is derived from an EMBL/GenBank/DDBJ whole genome shotgun (WGS) entry which is preliminary data.</text>
</comment>
<reference evidence="1" key="1">
    <citation type="submission" date="2021-06" db="EMBL/GenBank/DDBJ databases">
        <authorList>
            <person name="Kallberg Y."/>
            <person name="Tangrot J."/>
            <person name="Rosling A."/>
        </authorList>
    </citation>
    <scope>NUCLEOTIDE SEQUENCE</scope>
    <source>
        <strain evidence="1">MA461A</strain>
    </source>
</reference>
<name>A0ACA9S6T3_9GLOM</name>
<evidence type="ECO:0000313" key="2">
    <source>
        <dbReference type="Proteomes" id="UP000789920"/>
    </source>
</evidence>
<proteinExistence type="predicted"/>